<evidence type="ECO:0000313" key="5">
    <source>
        <dbReference type="Proteomes" id="UP000287866"/>
    </source>
</evidence>
<evidence type="ECO:0000256" key="3">
    <source>
        <dbReference type="ARBA" id="ARBA00022842"/>
    </source>
</evidence>
<dbReference type="PANTHER" id="PTHR46470">
    <property type="entry name" value="N-ACYLNEURAMINATE-9-PHOSPHATASE"/>
    <property type="match status" value="1"/>
</dbReference>
<organism evidence="4 5">
    <name type="scientific">Phycicoccus flavus</name>
    <dbReference type="NCBI Taxonomy" id="2502783"/>
    <lineage>
        <taxon>Bacteria</taxon>
        <taxon>Bacillati</taxon>
        <taxon>Actinomycetota</taxon>
        <taxon>Actinomycetes</taxon>
        <taxon>Micrococcales</taxon>
        <taxon>Intrasporangiaceae</taxon>
        <taxon>Phycicoccus</taxon>
    </lineage>
</organism>
<dbReference type="InterPro" id="IPR006439">
    <property type="entry name" value="HAD-SF_hydro_IA"/>
</dbReference>
<gene>
    <name evidence="4" type="ORF">EPD83_008940</name>
</gene>
<protein>
    <submittedName>
        <fullName evidence="4">HAD family hydrolase</fullName>
    </submittedName>
</protein>
<dbReference type="GO" id="GO:0016787">
    <property type="term" value="F:hydrolase activity"/>
    <property type="evidence" value="ECO:0007669"/>
    <property type="project" value="UniProtKB-KW"/>
</dbReference>
<dbReference type="InterPro" id="IPR051400">
    <property type="entry name" value="HAD-like_hydrolase"/>
</dbReference>
<keyword evidence="2 4" id="KW-0378">Hydrolase</keyword>
<sequence length="253" mass="26707">MRTIQAVLVDADDTLYDTRSAMHAAGAVAAAALWPDADPDRTASAGVRFRDDPEGHFSAYTRGEIEFDEMRRARLAELAGWLGQDAGSDLWARFEAVYEPAFLGGMRAFPDVRPAVDALHAAGVVVGILTNSSARYTERKMAAAGLTGLVDVVCTRDTLGFGKPDARAFHEACGRLEADPAATLYVGDELGPDPVGATDAGLRAAWLVRDGAPDPRGLRLLAGRDAVVVRSLAEVPALVTPTSARFGTGEGAR</sequence>
<dbReference type="NCBIfam" id="TIGR01549">
    <property type="entry name" value="HAD-SF-IA-v1"/>
    <property type="match status" value="1"/>
</dbReference>
<dbReference type="InterPro" id="IPR036412">
    <property type="entry name" value="HAD-like_sf"/>
</dbReference>
<dbReference type="Gene3D" id="3.40.50.1000">
    <property type="entry name" value="HAD superfamily/HAD-like"/>
    <property type="match status" value="1"/>
</dbReference>
<dbReference type="InterPro" id="IPR023214">
    <property type="entry name" value="HAD_sf"/>
</dbReference>
<reference evidence="4" key="1">
    <citation type="submission" date="2020-03" db="EMBL/GenBank/DDBJ databases">
        <title>Phycicoccus flavus sp. nov., a novel endophytic actinobacterium isolated from branch of Kandelia candel.</title>
        <authorList>
            <person name="Tuo L."/>
        </authorList>
    </citation>
    <scope>NUCLEOTIDE SEQUENCE</scope>
    <source>
        <strain evidence="4">CMS6Z-2</strain>
    </source>
</reference>
<dbReference type="Gene3D" id="1.20.120.1600">
    <property type="match status" value="1"/>
</dbReference>
<evidence type="ECO:0000256" key="2">
    <source>
        <dbReference type="ARBA" id="ARBA00022801"/>
    </source>
</evidence>
<comment type="caution">
    <text evidence="4">The sequence shown here is derived from an EMBL/GenBank/DDBJ whole genome shotgun (WGS) entry which is preliminary data.</text>
</comment>
<name>A0A8T6R5R8_9MICO</name>
<accession>A0A8T6R5R8</accession>
<dbReference type="SUPFAM" id="SSF56784">
    <property type="entry name" value="HAD-like"/>
    <property type="match status" value="1"/>
</dbReference>
<keyword evidence="5" id="KW-1185">Reference proteome</keyword>
<dbReference type="PANTHER" id="PTHR46470:SF4">
    <property type="entry name" value="5-AMINO-6-(5-PHOSPHO-D-RIBITYLAMINO)URACIL PHOSPHATASE YIGB"/>
    <property type="match status" value="1"/>
</dbReference>
<dbReference type="SFLD" id="SFLDS00003">
    <property type="entry name" value="Haloacid_Dehalogenase"/>
    <property type="match status" value="1"/>
</dbReference>
<keyword evidence="3" id="KW-0460">Magnesium</keyword>
<dbReference type="EMBL" id="SAYU02000024">
    <property type="protein sequence ID" value="NHA68175.1"/>
    <property type="molecule type" value="Genomic_DNA"/>
</dbReference>
<dbReference type="AlphaFoldDB" id="A0A8T6R5R8"/>
<comment type="cofactor">
    <cofactor evidence="1">
        <name>Mg(2+)</name>
        <dbReference type="ChEBI" id="CHEBI:18420"/>
    </cofactor>
</comment>
<proteinExistence type="predicted"/>
<evidence type="ECO:0000256" key="1">
    <source>
        <dbReference type="ARBA" id="ARBA00001946"/>
    </source>
</evidence>
<dbReference type="Proteomes" id="UP000287866">
    <property type="component" value="Unassembled WGS sequence"/>
</dbReference>
<dbReference type="Pfam" id="PF00702">
    <property type="entry name" value="Hydrolase"/>
    <property type="match status" value="1"/>
</dbReference>
<dbReference type="GO" id="GO:0044281">
    <property type="term" value="P:small molecule metabolic process"/>
    <property type="evidence" value="ECO:0007669"/>
    <property type="project" value="UniProtKB-ARBA"/>
</dbReference>
<dbReference type="SFLD" id="SFLDG01129">
    <property type="entry name" value="C1.5:_HAD__Beta-PGM__Phosphata"/>
    <property type="match status" value="1"/>
</dbReference>
<evidence type="ECO:0000313" key="4">
    <source>
        <dbReference type="EMBL" id="NHA68175.1"/>
    </source>
</evidence>